<feature type="chain" id="PRO_5009186064" description="6-phosphogluconolactonase" evidence="3">
    <location>
        <begin position="22"/>
        <end position="389"/>
    </location>
</feature>
<evidence type="ECO:0008006" key="6">
    <source>
        <dbReference type="Google" id="ProtNLM"/>
    </source>
</evidence>
<dbReference type="SUPFAM" id="SSF51004">
    <property type="entry name" value="C-terminal (heme d1) domain of cytochrome cd1-nitrite reductase"/>
    <property type="match status" value="1"/>
</dbReference>
<keyword evidence="2" id="KW-0313">Glucose metabolism</keyword>
<dbReference type="RefSeq" id="WP_069833743.1">
    <property type="nucleotide sequence ID" value="NZ_MDGQ01000003.1"/>
</dbReference>
<dbReference type="InterPro" id="IPR011048">
    <property type="entry name" value="Haem_d1_sf"/>
</dbReference>
<dbReference type="PANTHER" id="PTHR30344:SF1">
    <property type="entry name" value="6-PHOSPHOGLUCONOLACTONASE"/>
    <property type="match status" value="1"/>
</dbReference>
<dbReference type="PANTHER" id="PTHR30344">
    <property type="entry name" value="6-PHOSPHOGLUCONOLACTONASE-RELATED"/>
    <property type="match status" value="1"/>
</dbReference>
<dbReference type="InterPro" id="IPR015943">
    <property type="entry name" value="WD40/YVTN_repeat-like_dom_sf"/>
</dbReference>
<dbReference type="GO" id="GO:0017057">
    <property type="term" value="F:6-phosphogluconolactonase activity"/>
    <property type="evidence" value="ECO:0007669"/>
    <property type="project" value="TreeGrafter"/>
</dbReference>
<keyword evidence="5" id="KW-1185">Reference proteome</keyword>
<evidence type="ECO:0000313" key="5">
    <source>
        <dbReference type="Proteomes" id="UP000095552"/>
    </source>
</evidence>
<name>A0A1E5T4Z3_9BACT</name>
<dbReference type="Pfam" id="PF10282">
    <property type="entry name" value="Lactonase"/>
    <property type="match status" value="1"/>
</dbReference>
<evidence type="ECO:0000256" key="3">
    <source>
        <dbReference type="SAM" id="SignalP"/>
    </source>
</evidence>
<evidence type="ECO:0000313" key="4">
    <source>
        <dbReference type="EMBL" id="OEK06431.1"/>
    </source>
</evidence>
<comment type="similarity">
    <text evidence="1">Belongs to the cycloisomerase 2 family.</text>
</comment>
<evidence type="ECO:0000256" key="1">
    <source>
        <dbReference type="ARBA" id="ARBA00005564"/>
    </source>
</evidence>
<proteinExistence type="inferred from homology"/>
<dbReference type="Proteomes" id="UP000095552">
    <property type="component" value="Unassembled WGS sequence"/>
</dbReference>
<dbReference type="OrthoDB" id="9790815at2"/>
<dbReference type="STRING" id="1563681.BFP71_01775"/>
<protein>
    <recommendedName>
        <fullName evidence="6">6-phosphogluconolactonase</fullName>
    </recommendedName>
</protein>
<keyword evidence="3" id="KW-0732">Signal</keyword>
<dbReference type="AlphaFoldDB" id="A0A1E5T4Z3"/>
<reference evidence="4 5" key="1">
    <citation type="submission" date="2016-08" db="EMBL/GenBank/DDBJ databases">
        <title>Draft genome of Fabibacter sp. strain SK-8.</title>
        <authorList>
            <person name="Wong S.-K."/>
            <person name="Hamasaki K."/>
            <person name="Yoshizawa S."/>
        </authorList>
    </citation>
    <scope>NUCLEOTIDE SEQUENCE [LARGE SCALE GENOMIC DNA]</scope>
    <source>
        <strain evidence="4 5">SK-8</strain>
    </source>
</reference>
<accession>A0A1E5T4Z3</accession>
<feature type="signal peptide" evidence="3">
    <location>
        <begin position="1"/>
        <end position="21"/>
    </location>
</feature>
<dbReference type="PROSITE" id="PS51257">
    <property type="entry name" value="PROKAR_LIPOPROTEIN"/>
    <property type="match status" value="1"/>
</dbReference>
<comment type="caution">
    <text evidence="4">The sequence shown here is derived from an EMBL/GenBank/DDBJ whole genome shotgun (WGS) entry which is preliminary data.</text>
</comment>
<evidence type="ECO:0000256" key="2">
    <source>
        <dbReference type="ARBA" id="ARBA00022526"/>
    </source>
</evidence>
<dbReference type="EMBL" id="MDGQ01000003">
    <property type="protein sequence ID" value="OEK06431.1"/>
    <property type="molecule type" value="Genomic_DNA"/>
</dbReference>
<dbReference type="InterPro" id="IPR050282">
    <property type="entry name" value="Cycloisomerase_2"/>
</dbReference>
<sequence>MKHSILIVLALLFMMSCQSEKKEAAMEKPEDVEILFVGTYTKKEGHVDGQGEGIYMYEMNKKTGALRYLGVSDQITSPSYLAVHENGKWVYAVNEYDGGEESFASVTALEYDREENSLRYLNEVSSMGQYPCYITIDNTGTFVMAANYVGGSVVLYPIQEDGLLLPYSSYKKHEGSSSHPRQEAAHAHQIFQHPTKNWVAAVDLGADRIYEYKLDTLSMTLDYVGDYPNSPRMSGPRHMALHPTLEIGYMLNELIGTVEVLSTHKDNRFRRSLQMISTQEDDDNREPASAAIKVHPNGKFLYASNRGEINEIVTFSIAENGTLAFVSRHSTLGEVPRDFEIDPSGRFLLVANQNTDTIVTFAINQETGELTDTGYIAEVPTPVCLKFLD</sequence>
<organism evidence="4 5">
    <name type="scientific">Roseivirga misakiensis</name>
    <dbReference type="NCBI Taxonomy" id="1563681"/>
    <lineage>
        <taxon>Bacteria</taxon>
        <taxon>Pseudomonadati</taxon>
        <taxon>Bacteroidota</taxon>
        <taxon>Cytophagia</taxon>
        <taxon>Cytophagales</taxon>
        <taxon>Roseivirgaceae</taxon>
        <taxon>Roseivirga</taxon>
    </lineage>
</organism>
<gene>
    <name evidence="4" type="ORF">BFP71_01775</name>
</gene>
<dbReference type="InterPro" id="IPR019405">
    <property type="entry name" value="Lactonase_7-beta_prop"/>
</dbReference>
<keyword evidence="2" id="KW-0119">Carbohydrate metabolism</keyword>
<dbReference type="GO" id="GO:0006006">
    <property type="term" value="P:glucose metabolic process"/>
    <property type="evidence" value="ECO:0007669"/>
    <property type="project" value="UniProtKB-KW"/>
</dbReference>
<dbReference type="Gene3D" id="2.130.10.10">
    <property type="entry name" value="YVTN repeat-like/Quinoprotein amine dehydrogenase"/>
    <property type="match status" value="1"/>
</dbReference>
<dbReference type="GO" id="GO:0005829">
    <property type="term" value="C:cytosol"/>
    <property type="evidence" value="ECO:0007669"/>
    <property type="project" value="TreeGrafter"/>
</dbReference>